<feature type="transmembrane region" description="Helical" evidence="8">
    <location>
        <begin position="317"/>
        <end position="335"/>
    </location>
</feature>
<keyword evidence="6 8" id="KW-1133">Transmembrane helix</keyword>
<evidence type="ECO:0000256" key="2">
    <source>
        <dbReference type="ARBA" id="ARBA00007935"/>
    </source>
</evidence>
<comment type="subcellular location">
    <subcellularLocation>
        <location evidence="1">Cell membrane</location>
        <topology evidence="1">Multi-pass membrane protein</topology>
    </subcellularLocation>
</comment>
<keyword evidence="10" id="KW-1185">Reference proteome</keyword>
<evidence type="ECO:0000313" key="9">
    <source>
        <dbReference type="EMBL" id="GAA1383307.1"/>
    </source>
</evidence>
<feature type="transmembrane region" description="Helical" evidence="8">
    <location>
        <begin position="128"/>
        <end position="147"/>
    </location>
</feature>
<dbReference type="SUPFAM" id="SSF81345">
    <property type="entry name" value="ABC transporter involved in vitamin B12 uptake, BtuC"/>
    <property type="match status" value="1"/>
</dbReference>
<evidence type="ECO:0000256" key="8">
    <source>
        <dbReference type="SAM" id="Phobius"/>
    </source>
</evidence>
<comment type="caution">
    <text evidence="9">The sequence shown here is derived from an EMBL/GenBank/DDBJ whole genome shotgun (WGS) entry which is preliminary data.</text>
</comment>
<dbReference type="InterPro" id="IPR037294">
    <property type="entry name" value="ABC_BtuC-like"/>
</dbReference>
<accession>A0ABP4IDB6</accession>
<feature type="transmembrane region" description="Helical" evidence="8">
    <location>
        <begin position="159"/>
        <end position="180"/>
    </location>
</feature>
<evidence type="ECO:0000313" key="10">
    <source>
        <dbReference type="Proteomes" id="UP001501414"/>
    </source>
</evidence>
<sequence>MPVPPRAARPATVRWAGLLLAAGALVLCVLLSVAVGAKPLPLGTVLDLLGRLDDPAGGNDLLIVRDLRIPRTLLGLLTGAALGLAGALIQALTRNPLADPGILGVNAGAAFAVILAVGLLGLTSLRAYVWFAFAGAAAAAVVVYAIGSLGRGGGTPERLTLAGVAFGAVLGGIGSGLTLLDPQTFDALRFWTVGTLAGRPMDVVVEVAPFLGIGIVAALALARPLNAVALGDDLAATLGTNVARTRTVGVVAITLLCGGATAAAGPIGFVGLMVPHVARWIVGPDQRWIMAYSVLLAPVLLLAADVLGRVVLRPGELQVGIVTAFVGAPVLIALIRRRKATGL</sequence>
<proteinExistence type="inferred from homology"/>
<protein>
    <submittedName>
        <fullName evidence="9">Fe(3+)-siderophore ABC transporter permease</fullName>
    </submittedName>
</protein>
<feature type="transmembrane region" description="Helical" evidence="8">
    <location>
        <begin position="69"/>
        <end position="89"/>
    </location>
</feature>
<keyword evidence="7 8" id="KW-0472">Membrane</keyword>
<evidence type="ECO:0000256" key="6">
    <source>
        <dbReference type="ARBA" id="ARBA00022989"/>
    </source>
</evidence>
<evidence type="ECO:0000256" key="7">
    <source>
        <dbReference type="ARBA" id="ARBA00023136"/>
    </source>
</evidence>
<feature type="transmembrane region" description="Helical" evidence="8">
    <location>
        <begin position="101"/>
        <end position="122"/>
    </location>
</feature>
<evidence type="ECO:0000256" key="3">
    <source>
        <dbReference type="ARBA" id="ARBA00022448"/>
    </source>
</evidence>
<reference evidence="10" key="1">
    <citation type="journal article" date="2019" name="Int. J. Syst. Evol. Microbiol.">
        <title>The Global Catalogue of Microorganisms (GCM) 10K type strain sequencing project: providing services to taxonomists for standard genome sequencing and annotation.</title>
        <authorList>
            <consortium name="The Broad Institute Genomics Platform"/>
            <consortium name="The Broad Institute Genome Sequencing Center for Infectious Disease"/>
            <person name="Wu L."/>
            <person name="Ma J."/>
        </authorList>
    </citation>
    <scope>NUCLEOTIDE SEQUENCE [LARGE SCALE GENOMIC DNA]</scope>
    <source>
        <strain evidence="10">JCM 11896</strain>
    </source>
</reference>
<feature type="transmembrane region" description="Helical" evidence="8">
    <location>
        <begin position="289"/>
        <end position="311"/>
    </location>
</feature>
<dbReference type="Gene3D" id="1.10.3470.10">
    <property type="entry name" value="ABC transporter involved in vitamin B12 uptake, BtuC"/>
    <property type="match status" value="1"/>
</dbReference>
<keyword evidence="5 8" id="KW-0812">Transmembrane</keyword>
<evidence type="ECO:0000256" key="5">
    <source>
        <dbReference type="ARBA" id="ARBA00022692"/>
    </source>
</evidence>
<gene>
    <name evidence="9" type="ORF">GCM10009613_12570</name>
</gene>
<keyword evidence="4" id="KW-1003">Cell membrane</keyword>
<dbReference type="PANTHER" id="PTHR30472">
    <property type="entry name" value="FERRIC ENTEROBACTIN TRANSPORT SYSTEM PERMEASE PROTEIN"/>
    <property type="match status" value="1"/>
</dbReference>
<feature type="transmembrane region" description="Helical" evidence="8">
    <location>
        <begin position="200"/>
        <end position="222"/>
    </location>
</feature>
<dbReference type="Pfam" id="PF01032">
    <property type="entry name" value="FecCD"/>
    <property type="match status" value="1"/>
</dbReference>
<evidence type="ECO:0000256" key="1">
    <source>
        <dbReference type="ARBA" id="ARBA00004651"/>
    </source>
</evidence>
<organism evidence="9 10">
    <name type="scientific">Pseudonocardia kongjuensis</name>
    <dbReference type="NCBI Taxonomy" id="102227"/>
    <lineage>
        <taxon>Bacteria</taxon>
        <taxon>Bacillati</taxon>
        <taxon>Actinomycetota</taxon>
        <taxon>Actinomycetes</taxon>
        <taxon>Pseudonocardiales</taxon>
        <taxon>Pseudonocardiaceae</taxon>
        <taxon>Pseudonocardia</taxon>
    </lineage>
</organism>
<name>A0ABP4IDB6_9PSEU</name>
<dbReference type="PANTHER" id="PTHR30472:SF1">
    <property type="entry name" value="FE(3+) DICITRATE TRANSPORT SYSTEM PERMEASE PROTEIN FECC-RELATED"/>
    <property type="match status" value="1"/>
</dbReference>
<dbReference type="Proteomes" id="UP001501414">
    <property type="component" value="Unassembled WGS sequence"/>
</dbReference>
<evidence type="ECO:0000256" key="4">
    <source>
        <dbReference type="ARBA" id="ARBA00022475"/>
    </source>
</evidence>
<comment type="similarity">
    <text evidence="2">Belongs to the binding-protein-dependent transport system permease family. FecCD subfamily.</text>
</comment>
<dbReference type="CDD" id="cd06550">
    <property type="entry name" value="TM_ABC_iron-siderophores_like"/>
    <property type="match status" value="1"/>
</dbReference>
<dbReference type="InterPro" id="IPR000522">
    <property type="entry name" value="ABC_transptr_permease_BtuC"/>
</dbReference>
<dbReference type="EMBL" id="BAAAJK010000004">
    <property type="protein sequence ID" value="GAA1383307.1"/>
    <property type="molecule type" value="Genomic_DNA"/>
</dbReference>
<keyword evidence="3" id="KW-0813">Transport</keyword>